<evidence type="ECO:0000313" key="2">
    <source>
        <dbReference type="Proteomes" id="UP000554286"/>
    </source>
</evidence>
<dbReference type="EMBL" id="JACIGK010000014">
    <property type="protein sequence ID" value="MBB4266569.1"/>
    <property type="molecule type" value="Genomic_DNA"/>
</dbReference>
<evidence type="ECO:0000313" key="1">
    <source>
        <dbReference type="EMBL" id="MBB4266569.1"/>
    </source>
</evidence>
<dbReference type="AlphaFoldDB" id="A0A7W6WA30"/>
<name>A0A7W6WA30_9PROT</name>
<protein>
    <submittedName>
        <fullName evidence="1">Uncharacterized protein</fullName>
    </submittedName>
</protein>
<comment type="caution">
    <text evidence="1">The sequence shown here is derived from an EMBL/GenBank/DDBJ whole genome shotgun (WGS) entry which is preliminary data.</text>
</comment>
<organism evidence="1 2">
    <name type="scientific">Roseospira visakhapatnamensis</name>
    <dbReference type="NCBI Taxonomy" id="390880"/>
    <lineage>
        <taxon>Bacteria</taxon>
        <taxon>Pseudomonadati</taxon>
        <taxon>Pseudomonadota</taxon>
        <taxon>Alphaproteobacteria</taxon>
        <taxon>Rhodospirillales</taxon>
        <taxon>Rhodospirillaceae</taxon>
        <taxon>Roseospira</taxon>
    </lineage>
</organism>
<proteinExistence type="predicted"/>
<accession>A0A7W6WA30</accession>
<keyword evidence="2" id="KW-1185">Reference proteome</keyword>
<reference evidence="1 2" key="1">
    <citation type="submission" date="2020-08" db="EMBL/GenBank/DDBJ databases">
        <title>Genome sequencing of Purple Non-Sulfur Bacteria from various extreme environments.</title>
        <authorList>
            <person name="Mayer M."/>
        </authorList>
    </citation>
    <scope>NUCLEOTIDE SEQUENCE [LARGE SCALE GENOMIC DNA]</scope>
    <source>
        <strain evidence="1 2">JA131</strain>
    </source>
</reference>
<gene>
    <name evidence="1" type="ORF">GGD89_002201</name>
</gene>
<sequence length="48" mass="5415">MLRFLLFFRYGMACHSHVISDHVASEEAAFGRRLTRAATVKPVAVRPV</sequence>
<dbReference type="RefSeq" id="WP_184045118.1">
    <property type="nucleotide sequence ID" value="NZ_JACIGK010000014.1"/>
</dbReference>
<dbReference type="Proteomes" id="UP000554286">
    <property type="component" value="Unassembled WGS sequence"/>
</dbReference>